<proteinExistence type="inferred from homology"/>
<name>A0A4U3L468_9BACT</name>
<gene>
    <name evidence="6" type="ORF">FC093_11950</name>
</gene>
<evidence type="ECO:0000256" key="3">
    <source>
        <dbReference type="ARBA" id="ARBA00022801"/>
    </source>
</evidence>
<accession>A0A4U3L468</accession>
<evidence type="ECO:0000256" key="2">
    <source>
        <dbReference type="ARBA" id="ARBA00022729"/>
    </source>
</evidence>
<dbReference type="EMBL" id="SZQL01000008">
    <property type="protein sequence ID" value="TKK68337.1"/>
    <property type="molecule type" value="Genomic_DNA"/>
</dbReference>
<dbReference type="InterPro" id="IPR036962">
    <property type="entry name" value="Glyco_hydro_3_N_sf"/>
</dbReference>
<dbReference type="RefSeq" id="WP_137262017.1">
    <property type="nucleotide sequence ID" value="NZ_SZQL01000008.1"/>
</dbReference>
<dbReference type="GO" id="GO:0008422">
    <property type="term" value="F:beta-glucosidase activity"/>
    <property type="evidence" value="ECO:0007669"/>
    <property type="project" value="UniProtKB-ARBA"/>
</dbReference>
<dbReference type="Proteomes" id="UP000305848">
    <property type="component" value="Unassembled WGS sequence"/>
</dbReference>
<comment type="caution">
    <text evidence="6">The sequence shown here is derived from an EMBL/GenBank/DDBJ whole genome shotgun (WGS) entry which is preliminary data.</text>
</comment>
<keyword evidence="7" id="KW-1185">Reference proteome</keyword>
<evidence type="ECO:0000313" key="7">
    <source>
        <dbReference type="Proteomes" id="UP000305848"/>
    </source>
</evidence>
<dbReference type="FunFam" id="2.60.40.10:FF:000495">
    <property type="entry name" value="Periplasmic beta-glucosidase"/>
    <property type="match status" value="1"/>
</dbReference>
<feature type="signal peptide" evidence="4">
    <location>
        <begin position="1"/>
        <end position="29"/>
    </location>
</feature>
<dbReference type="Pfam" id="PF14310">
    <property type="entry name" value="Fn3-like"/>
    <property type="match status" value="1"/>
</dbReference>
<dbReference type="InterPro" id="IPR026891">
    <property type="entry name" value="Fn3-like"/>
</dbReference>
<dbReference type="InterPro" id="IPR002772">
    <property type="entry name" value="Glyco_hydro_3_C"/>
</dbReference>
<organism evidence="6 7">
    <name type="scientific">Ilyomonas limi</name>
    <dbReference type="NCBI Taxonomy" id="2575867"/>
    <lineage>
        <taxon>Bacteria</taxon>
        <taxon>Pseudomonadati</taxon>
        <taxon>Bacteroidota</taxon>
        <taxon>Chitinophagia</taxon>
        <taxon>Chitinophagales</taxon>
        <taxon>Chitinophagaceae</taxon>
        <taxon>Ilyomonas</taxon>
    </lineage>
</organism>
<dbReference type="SMART" id="SM01217">
    <property type="entry name" value="Fn3_like"/>
    <property type="match status" value="1"/>
</dbReference>
<protein>
    <submittedName>
        <fullName evidence="6">Family 3 glycosyl hydrolase</fullName>
    </submittedName>
</protein>
<comment type="similarity">
    <text evidence="1">Belongs to the glycosyl hydrolase 3 family.</text>
</comment>
<dbReference type="GO" id="GO:0045493">
    <property type="term" value="P:xylan catabolic process"/>
    <property type="evidence" value="ECO:0007669"/>
    <property type="project" value="InterPro"/>
</dbReference>
<dbReference type="Pfam" id="PF00933">
    <property type="entry name" value="Glyco_hydro_3"/>
    <property type="match status" value="1"/>
</dbReference>
<dbReference type="Gene3D" id="3.20.20.300">
    <property type="entry name" value="Glycoside hydrolase, family 3, N-terminal domain"/>
    <property type="match status" value="1"/>
</dbReference>
<evidence type="ECO:0000256" key="1">
    <source>
        <dbReference type="ARBA" id="ARBA00005336"/>
    </source>
</evidence>
<dbReference type="GO" id="GO:0031222">
    <property type="term" value="P:arabinan catabolic process"/>
    <property type="evidence" value="ECO:0007669"/>
    <property type="project" value="TreeGrafter"/>
</dbReference>
<dbReference type="AlphaFoldDB" id="A0A4U3L468"/>
<dbReference type="InterPro" id="IPR044993">
    <property type="entry name" value="BXL"/>
</dbReference>
<dbReference type="Gene3D" id="3.40.50.1700">
    <property type="entry name" value="Glycoside hydrolase family 3 C-terminal domain"/>
    <property type="match status" value="1"/>
</dbReference>
<feature type="chain" id="PRO_5020487558" evidence="4">
    <location>
        <begin position="30"/>
        <end position="743"/>
    </location>
</feature>
<dbReference type="InterPro" id="IPR001764">
    <property type="entry name" value="Glyco_hydro_3_N"/>
</dbReference>
<evidence type="ECO:0000259" key="5">
    <source>
        <dbReference type="SMART" id="SM01217"/>
    </source>
</evidence>
<evidence type="ECO:0000256" key="4">
    <source>
        <dbReference type="SAM" id="SignalP"/>
    </source>
</evidence>
<dbReference type="SUPFAM" id="SSF52279">
    <property type="entry name" value="Beta-D-glucan exohydrolase, C-terminal domain"/>
    <property type="match status" value="1"/>
</dbReference>
<dbReference type="Gene3D" id="2.60.40.10">
    <property type="entry name" value="Immunoglobulins"/>
    <property type="match status" value="1"/>
</dbReference>
<keyword evidence="2 4" id="KW-0732">Signal</keyword>
<dbReference type="Pfam" id="PF01915">
    <property type="entry name" value="Glyco_hydro_3_C"/>
    <property type="match status" value="1"/>
</dbReference>
<dbReference type="OrthoDB" id="721009at2"/>
<dbReference type="PRINTS" id="PR00133">
    <property type="entry name" value="GLHYDRLASE3"/>
</dbReference>
<feature type="domain" description="Fibronectin type III-like" evidence="5">
    <location>
        <begin position="658"/>
        <end position="728"/>
    </location>
</feature>
<dbReference type="GO" id="GO:0009044">
    <property type="term" value="F:xylan 1,4-beta-xylosidase activity"/>
    <property type="evidence" value="ECO:0007669"/>
    <property type="project" value="InterPro"/>
</dbReference>
<keyword evidence="3 6" id="KW-0378">Hydrolase</keyword>
<dbReference type="InterPro" id="IPR036881">
    <property type="entry name" value="Glyco_hydro_3_C_sf"/>
</dbReference>
<sequence length="743" mass="81907">MKNVTNVLLSQRNRLLIVLLFCCTQHLHAQPPKTPLYLDYTQPVDMRVHDLMSRMTLEEKAAFLNHVAPDIERFDIKSDKWNQCLHGVVWNRPTTMFPVSIAAAATWDTKLMYAVATAISDEARAIYNGWHNDPNFKGDKKGLIYRAPVINMSRNPYWGRINECFGEDPYLTGRIGVAYVQGLQGNDPEHLKLVSTLKHFAVNNVEENRQALSATVSERMLHEYWLPQFKDCIVEGKAQSIMASYNAINGTPNNINKHLLTDILKNDWGFKGFVVSDLGGVRTMVNGHEKGQMSYEQAVAKSVMAGCDFSDKEFMEYIPAAVKQGLLSEDRLNDAVYRVMRDRFLLGEFDPQDKVSYSNIPMSVVGSKEHLALALQEAQESIVLLTNKNGVLPLDKNKIKTIAVIGPHADVFTAGGYSGKPMEAITPLQGIKNRIGQGTEVIFAKGTPLPPPRRRRNATADSNATATPVFDTVLELQNAADAAKKADAVILYVGTTLDVEAEGHDRTSLGLPAGQEELFKTVLAANPRTIVVLMNAGPLTIPAVKESAPAIIEAWWGGEQGANAIADVLFGNVNPGGKLPYTVYASESQVPPQDEYDISRGFTYMYLNGKPLFPFGHGLSYTTFKYSNLKVSDKQITPSGKVTVSVDVTNTGKVAGDEVAQLYVHDVQSSVKRPVKELRGFERISLNPGQTKTVTFDLPANKLAFYDEQSHGFLVEPGAFDLLVGSSSEDIRLQTQLSVIKGK</sequence>
<evidence type="ECO:0000313" key="6">
    <source>
        <dbReference type="EMBL" id="TKK68337.1"/>
    </source>
</evidence>
<dbReference type="InterPro" id="IPR013783">
    <property type="entry name" value="Ig-like_fold"/>
</dbReference>
<dbReference type="GO" id="GO:0046556">
    <property type="term" value="F:alpha-L-arabinofuranosidase activity"/>
    <property type="evidence" value="ECO:0007669"/>
    <property type="project" value="TreeGrafter"/>
</dbReference>
<reference evidence="6 7" key="1">
    <citation type="submission" date="2019-05" db="EMBL/GenBank/DDBJ databases">
        <title>Panacibacter sp. strain 17mud1-8 Genome sequencing and assembly.</title>
        <authorList>
            <person name="Chhetri G."/>
        </authorList>
    </citation>
    <scope>NUCLEOTIDE SEQUENCE [LARGE SCALE GENOMIC DNA]</scope>
    <source>
        <strain evidence="6 7">17mud1-8</strain>
    </source>
</reference>
<dbReference type="PANTHER" id="PTHR42721:SF3">
    <property type="entry name" value="BETA-D-XYLOSIDASE 5-RELATED"/>
    <property type="match status" value="1"/>
</dbReference>
<dbReference type="PANTHER" id="PTHR42721">
    <property type="entry name" value="SUGAR HYDROLASE-RELATED"/>
    <property type="match status" value="1"/>
</dbReference>
<dbReference type="SUPFAM" id="SSF51445">
    <property type="entry name" value="(Trans)glycosidases"/>
    <property type="match status" value="1"/>
</dbReference>
<dbReference type="InterPro" id="IPR017853">
    <property type="entry name" value="GH"/>
</dbReference>